<evidence type="ECO:0000313" key="2">
    <source>
        <dbReference type="EMBL" id="CCF01158.1"/>
    </source>
</evidence>
<dbReference type="AlphaFoldDB" id="G9AJC6"/>
<organism evidence="2 3">
    <name type="scientific">Sinorhizobium fredii (strain HH103)</name>
    <dbReference type="NCBI Taxonomy" id="1117943"/>
    <lineage>
        <taxon>Bacteria</taxon>
        <taxon>Pseudomonadati</taxon>
        <taxon>Pseudomonadota</taxon>
        <taxon>Alphaproteobacteria</taxon>
        <taxon>Hyphomicrobiales</taxon>
        <taxon>Rhizobiaceae</taxon>
        <taxon>Sinorhizobium/Ensifer group</taxon>
        <taxon>Sinorhizobium</taxon>
    </lineage>
</organism>
<protein>
    <submittedName>
        <fullName evidence="2">Uncharacterized protein</fullName>
    </submittedName>
</protein>
<accession>G9AJC6</accession>
<dbReference type="EMBL" id="HE616899">
    <property type="protein sequence ID" value="CCF01158.1"/>
    <property type="molecule type" value="Genomic_DNA"/>
</dbReference>
<feature type="coiled-coil region" evidence="1">
    <location>
        <begin position="10"/>
        <end position="41"/>
    </location>
</feature>
<proteinExistence type="predicted"/>
<geneLocation type="plasmid" evidence="2 3">
    <name>pSfHH103e</name>
</geneLocation>
<reference evidence="2 3" key="1">
    <citation type="journal article" date="2012" name="J. Bacteriol.">
        <title>Genome sequence of the soybean symbiont Sinorhizobium fredii HH103.</title>
        <authorList>
            <person name="Weidner S."/>
            <person name="Becker A."/>
            <person name="Bonilla I."/>
            <person name="Jaenicke S."/>
            <person name="Lloret J."/>
            <person name="Margaret I."/>
            <person name="Puhler A."/>
            <person name="Ruiz-Sainz J.E."/>
            <person name="Schneiker-Bekel S."/>
            <person name="Szczepanowski R."/>
            <person name="Vinardell J.M."/>
            <person name="Zehner S."/>
            <person name="Gottfert M."/>
        </authorList>
    </citation>
    <scope>NUCLEOTIDE SEQUENCE [LARGE SCALE GENOMIC DNA]</scope>
    <source>
        <strain evidence="2 3">HH103</strain>
        <plasmid evidence="3">pSfHH103e</plasmid>
    </source>
</reference>
<gene>
    <name evidence="2" type="ordered locus">SFHH103_06700</name>
</gene>
<dbReference type="KEGG" id="sfh:SFHH103_06700"/>
<keyword evidence="1" id="KW-0175">Coiled coil</keyword>
<name>G9AJC6_SINF1</name>
<sequence length="100" mass="11336">MEISDSDRELIAVMRQYFAAKAELESLKEQLEVARQAAGEAIGMFYDPRKNAEHATDLQRSHRLKGEMVSLMQRVEAWGRTASALTGAIDQRPSRSRKRS</sequence>
<keyword evidence="2" id="KW-0614">Plasmid</keyword>
<dbReference type="HOGENOM" id="CLU_123904_1_0_5"/>
<evidence type="ECO:0000313" key="3">
    <source>
        <dbReference type="Proteomes" id="UP000007735"/>
    </source>
</evidence>
<dbReference type="RefSeq" id="WP_014332785.1">
    <property type="nucleotide sequence ID" value="NC_016815.1"/>
</dbReference>
<evidence type="ECO:0000256" key="1">
    <source>
        <dbReference type="SAM" id="Coils"/>
    </source>
</evidence>
<dbReference type="PATRIC" id="fig|380.5.peg.6241"/>
<dbReference type="Proteomes" id="UP000007735">
    <property type="component" value="Plasmid pSfHH103e"/>
</dbReference>